<protein>
    <recommendedName>
        <fullName evidence="3">C3H1-type domain-containing protein</fullName>
    </recommendedName>
</protein>
<dbReference type="OrthoDB" id="199644at2759"/>
<feature type="region of interest" description="Disordered" evidence="2">
    <location>
        <begin position="204"/>
        <end position="257"/>
    </location>
</feature>
<evidence type="ECO:0000256" key="1">
    <source>
        <dbReference type="PROSITE-ProRule" id="PRU00723"/>
    </source>
</evidence>
<feature type="domain" description="C3H1-type" evidence="3">
    <location>
        <begin position="97"/>
        <end position="127"/>
    </location>
</feature>
<keyword evidence="1" id="KW-0479">Metal-binding</keyword>
<organism evidence="4 5">
    <name type="scientific">Fragilariopsis cylindrus CCMP1102</name>
    <dbReference type="NCBI Taxonomy" id="635003"/>
    <lineage>
        <taxon>Eukaryota</taxon>
        <taxon>Sar</taxon>
        <taxon>Stramenopiles</taxon>
        <taxon>Ochrophyta</taxon>
        <taxon>Bacillariophyta</taxon>
        <taxon>Bacillariophyceae</taxon>
        <taxon>Bacillariophycidae</taxon>
        <taxon>Bacillariales</taxon>
        <taxon>Bacillariaceae</taxon>
        <taxon>Fragilariopsis</taxon>
    </lineage>
</organism>
<keyword evidence="1" id="KW-0862">Zinc</keyword>
<reference evidence="4 5" key="1">
    <citation type="submission" date="2016-09" db="EMBL/GenBank/DDBJ databases">
        <title>Extensive genetic diversity and differential bi-allelic expression allows diatom success in the polar Southern Ocean.</title>
        <authorList>
            <consortium name="DOE Joint Genome Institute"/>
            <person name="Mock T."/>
            <person name="Otillar R.P."/>
            <person name="Strauss J."/>
            <person name="Dupont C."/>
            <person name="Frickenhaus S."/>
            <person name="Maumus F."/>
            <person name="Mcmullan M."/>
            <person name="Sanges R."/>
            <person name="Schmutz J."/>
            <person name="Toseland A."/>
            <person name="Valas R."/>
            <person name="Veluchamy A."/>
            <person name="Ward B.J."/>
            <person name="Allen A."/>
            <person name="Barry K."/>
            <person name="Falciatore A."/>
            <person name="Ferrante M."/>
            <person name="Fortunato A.E."/>
            <person name="Gloeckner G."/>
            <person name="Gruber A."/>
            <person name="Hipkin R."/>
            <person name="Janech M."/>
            <person name="Kroth P."/>
            <person name="Leese F."/>
            <person name="Lindquist E."/>
            <person name="Lyon B.R."/>
            <person name="Martin J."/>
            <person name="Mayer C."/>
            <person name="Parker M."/>
            <person name="Quesneville H."/>
            <person name="Raymond J."/>
            <person name="Uhlig C."/>
            <person name="Valentin K.U."/>
            <person name="Worden A.Z."/>
            <person name="Armbrust E.V."/>
            <person name="Bowler C."/>
            <person name="Green B."/>
            <person name="Moulton V."/>
            <person name="Van Oosterhout C."/>
            <person name="Grigoriev I."/>
        </authorList>
    </citation>
    <scope>NUCLEOTIDE SEQUENCE [LARGE SCALE GENOMIC DNA]</scope>
    <source>
        <strain evidence="4 5">CCMP1102</strain>
    </source>
</reference>
<dbReference type="InterPro" id="IPR000571">
    <property type="entry name" value="Znf_CCCH"/>
</dbReference>
<gene>
    <name evidence="4" type="ORF">FRACYDRAFT_268847</name>
</gene>
<dbReference type="Proteomes" id="UP000095751">
    <property type="component" value="Unassembled WGS sequence"/>
</dbReference>
<dbReference type="InParanoid" id="A0A1E7FIS5"/>
<evidence type="ECO:0000256" key="2">
    <source>
        <dbReference type="SAM" id="MobiDB-lite"/>
    </source>
</evidence>
<accession>A0A1E7FIS5</accession>
<proteinExistence type="predicted"/>
<dbReference type="GO" id="GO:0008270">
    <property type="term" value="F:zinc ion binding"/>
    <property type="evidence" value="ECO:0007669"/>
    <property type="project" value="UniProtKB-KW"/>
</dbReference>
<dbReference type="AlphaFoldDB" id="A0A1E7FIS5"/>
<keyword evidence="1" id="KW-0863">Zinc-finger</keyword>
<evidence type="ECO:0000313" key="5">
    <source>
        <dbReference type="Proteomes" id="UP000095751"/>
    </source>
</evidence>
<keyword evidence="5" id="KW-1185">Reference proteome</keyword>
<evidence type="ECO:0000313" key="4">
    <source>
        <dbReference type="EMBL" id="OEU18024.1"/>
    </source>
</evidence>
<evidence type="ECO:0000259" key="3">
    <source>
        <dbReference type="PROSITE" id="PS50103"/>
    </source>
</evidence>
<feature type="zinc finger region" description="C3H1-type" evidence="1">
    <location>
        <begin position="97"/>
        <end position="127"/>
    </location>
</feature>
<dbReference type="PROSITE" id="PS50103">
    <property type="entry name" value="ZF_C3H1"/>
    <property type="match status" value="1"/>
</dbReference>
<name>A0A1E7FIS5_9STRA</name>
<sequence>MHPLDLIILYGYPPLPSHYRLILLTAYNSEPQIMVQGNSARRKELAAGRRQDCKDEIERKKAGAARVTPAEARARLLDFGTKNSAKSSMIAWSVNPTSSSASCWCAAYFRDGACPRGKRCKLNHEESIAHLACPSAVFAETLPALVRGQLEAVQAGGKLVYNSKLRTQRREKSSLYFVEYNNALVFDAENPQCFEQWAAGVTMQKKPEEDNDNAVDNATVGDGGGGPDIKIHIGPAPLSKNERRKMKKESTQSKPPK</sequence>
<dbReference type="EMBL" id="KV784357">
    <property type="protein sequence ID" value="OEU18024.1"/>
    <property type="molecule type" value="Genomic_DNA"/>
</dbReference>
<dbReference type="KEGG" id="fcy:FRACYDRAFT_268847"/>